<sequence length="921" mass="100236">MADNSTGPPPVTPRWGQLTYTSFDPDNGAGGWQVMSTAGGLSDAEIESLRQRIVTRFDSATPLGSFPNAAELEAMPRRLTYIADGRGRGAYWHSTMAGRDATGRPGNVFSHVLLDRDTAQPTPAVRPIEIWRSPGLLCPFGQDQVREAVLREDAIPSFGESLGRQDVLDFLFDQTEWRVGLLSALLDAVSAALNGGPGVVLITDSAESAALWIAAVSRLAPAGWVRQMNFSVYERAAGLDAVFDRGVHLVGVPRADADALPKHSGFIILDEHEVPDLGEVGGRPHQAQAGSLIEPTHWSALAQAALVDRATFAAATSMMDDVAVRVGDTGQEPSWALAMAALLLPDLFGDYEAEAAAVVARHSPDSLAGDEELMQLARATMQWSRGDSAGEAWAELERDNASTLMRQVLIQTYVQRSLEDDDWLARPGPVPLPSDYRAEFSTRALRQAARAAILTLQHKFTGEKSSELPTRALRILDFIHRAGLVSAGDGSGESVDDAIAEILERTLFQVVDDDERAKRFVFEAGALLADPLRQEVLAAVQNSARFLSEPAGNRLPPAFCDWLFGAFPASAVSSMFSEPYAAVPAMAVEQAIWSCRNGQGHIDGVRVVAATGVLEPRQIDVVSDSVVAQVFSFEPPWRSAELLFLELRFPGEMLSGFFPPALLTEEWSEPLAELIDVVQDREPNAPGSPEVRFAQLRRAAKFSVPSGSPDEARAGADWILSAAEHAMKVVDGRLAQELRALVIKAAVIAVANPRSRLELPREVQSHVTDYVSVPADGVFEFLQTSVDTRVLGQAEIQELTRLAIETAPGYPGAEDVPGDFMSGMTVFAGTDRIPLLEVPIRHAIRTGQTDPQSMCDAILAKNWNRSFNTGSERLVEKIYEERQKFSREWWKKLRQDAGSTELDTAKPTRFGGFMSAMRKDR</sequence>
<evidence type="ECO:0000313" key="4">
    <source>
        <dbReference type="Proteomes" id="UP001252243"/>
    </source>
</evidence>
<organism evidence="3 4">
    <name type="scientific">Arthrobacter ginsengisoli</name>
    <dbReference type="NCBI Taxonomy" id="1356565"/>
    <lineage>
        <taxon>Bacteria</taxon>
        <taxon>Bacillati</taxon>
        <taxon>Actinomycetota</taxon>
        <taxon>Actinomycetes</taxon>
        <taxon>Micrococcales</taxon>
        <taxon>Micrococcaceae</taxon>
        <taxon>Arthrobacter</taxon>
    </lineage>
</organism>
<accession>A0ABU1UEM4</accession>
<gene>
    <name evidence="3" type="ORF">J2X01_002898</name>
</gene>
<proteinExistence type="predicted"/>
<dbReference type="InterPro" id="IPR045402">
    <property type="entry name" value="GAP1-N2"/>
</dbReference>
<dbReference type="RefSeq" id="WP_310058606.1">
    <property type="nucleotide sequence ID" value="NZ_JAVDVQ010000012.1"/>
</dbReference>
<evidence type="ECO:0000259" key="2">
    <source>
        <dbReference type="Pfam" id="PF20014"/>
    </source>
</evidence>
<evidence type="ECO:0000259" key="1">
    <source>
        <dbReference type="Pfam" id="PF20013"/>
    </source>
</evidence>
<feature type="domain" description="GTPase-associated protein 1 middle" evidence="2">
    <location>
        <begin position="174"/>
        <end position="261"/>
    </location>
</feature>
<protein>
    <submittedName>
        <fullName evidence="3">Uncharacterized protein</fullName>
    </submittedName>
</protein>
<dbReference type="Proteomes" id="UP001252243">
    <property type="component" value="Unassembled WGS sequence"/>
</dbReference>
<dbReference type="Pfam" id="PF20014">
    <property type="entry name" value="GAP1-M"/>
    <property type="match status" value="1"/>
</dbReference>
<reference evidence="3 4" key="1">
    <citation type="submission" date="2023-07" db="EMBL/GenBank/DDBJ databases">
        <title>Sorghum-associated microbial communities from plants grown in Nebraska, USA.</title>
        <authorList>
            <person name="Schachtman D."/>
        </authorList>
    </citation>
    <scope>NUCLEOTIDE SEQUENCE [LARGE SCALE GENOMIC DNA]</scope>
    <source>
        <strain evidence="3 4">BE167</strain>
    </source>
</reference>
<feature type="domain" description="GTPase-associated protein 1 N-terminal" evidence="1">
    <location>
        <begin position="15"/>
        <end position="144"/>
    </location>
</feature>
<dbReference type="EMBL" id="JAVDVQ010000012">
    <property type="protein sequence ID" value="MDR7083603.1"/>
    <property type="molecule type" value="Genomic_DNA"/>
</dbReference>
<evidence type="ECO:0000313" key="3">
    <source>
        <dbReference type="EMBL" id="MDR7083603.1"/>
    </source>
</evidence>
<keyword evidence="4" id="KW-1185">Reference proteome</keyword>
<name>A0ABU1UEM4_9MICC</name>
<dbReference type="InterPro" id="IPR045401">
    <property type="entry name" value="GAP1-M"/>
</dbReference>
<comment type="caution">
    <text evidence="3">The sequence shown here is derived from an EMBL/GenBank/DDBJ whole genome shotgun (WGS) entry which is preliminary data.</text>
</comment>
<dbReference type="Pfam" id="PF20013">
    <property type="entry name" value="GAP1-N2"/>
    <property type="match status" value="1"/>
</dbReference>